<gene>
    <name evidence="2" type="ORF">HV832_04810</name>
</gene>
<dbReference type="PANTHER" id="PTHR30441">
    <property type="entry name" value="DUF748 DOMAIN-CONTAINING PROTEIN"/>
    <property type="match status" value="1"/>
</dbReference>
<proteinExistence type="predicted"/>
<protein>
    <submittedName>
        <fullName evidence="2">DUF748 domain-containing protein</fullName>
    </submittedName>
</protein>
<accession>A0A850QLZ3</accession>
<organism evidence="2 3">
    <name type="scientific">Undibacterium oligocarboniphilum</name>
    <dbReference type="NCBI Taxonomy" id="666702"/>
    <lineage>
        <taxon>Bacteria</taxon>
        <taxon>Pseudomonadati</taxon>
        <taxon>Pseudomonadota</taxon>
        <taxon>Betaproteobacteria</taxon>
        <taxon>Burkholderiales</taxon>
        <taxon>Oxalobacteraceae</taxon>
        <taxon>Undibacterium</taxon>
    </lineage>
</organism>
<dbReference type="Pfam" id="PF05359">
    <property type="entry name" value="DUF748"/>
    <property type="match status" value="2"/>
</dbReference>
<dbReference type="GO" id="GO:0005886">
    <property type="term" value="C:plasma membrane"/>
    <property type="evidence" value="ECO:0007669"/>
    <property type="project" value="TreeGrafter"/>
</dbReference>
<comment type="caution">
    <text evidence="2">The sequence shown here is derived from an EMBL/GenBank/DDBJ whole genome shotgun (WGS) entry which is preliminary data.</text>
</comment>
<evidence type="ECO:0000313" key="2">
    <source>
        <dbReference type="EMBL" id="NVO77146.1"/>
    </source>
</evidence>
<evidence type="ECO:0000313" key="3">
    <source>
        <dbReference type="Proteomes" id="UP000588051"/>
    </source>
</evidence>
<dbReference type="GO" id="GO:0090313">
    <property type="term" value="P:regulation of protein targeting to membrane"/>
    <property type="evidence" value="ECO:0007669"/>
    <property type="project" value="TreeGrafter"/>
</dbReference>
<reference evidence="2 3" key="1">
    <citation type="submission" date="2020-06" db="EMBL/GenBank/DDBJ databases">
        <authorList>
            <person name="Qiu C."/>
            <person name="Liu Z."/>
        </authorList>
    </citation>
    <scope>NUCLEOTIDE SEQUENCE [LARGE SCALE GENOMIC DNA]</scope>
    <source>
        <strain evidence="2 3">EM 1</strain>
    </source>
</reference>
<dbReference type="InterPro" id="IPR052894">
    <property type="entry name" value="AsmA-related"/>
</dbReference>
<dbReference type="Proteomes" id="UP000588051">
    <property type="component" value="Unassembled WGS sequence"/>
</dbReference>
<evidence type="ECO:0000256" key="1">
    <source>
        <dbReference type="SAM" id="Phobius"/>
    </source>
</evidence>
<dbReference type="EMBL" id="JABXYJ010000002">
    <property type="protein sequence ID" value="NVO77146.1"/>
    <property type="molecule type" value="Genomic_DNA"/>
</dbReference>
<dbReference type="InterPro" id="IPR008023">
    <property type="entry name" value="DUF748"/>
</dbReference>
<sequence length="1223" mass="133106">MTTSATQTPEPVPRRYPTGRAGRYVFSLAGIFLLLAALSWLFLPGYVQRLATEQVQQQTGRKLEIGAAHFSPFTLALMLEQVRLLETDGKTPALTLNSLKLNLSLSSLLHQALVLDELQLDTPVLHLVRQTAVPHGRYNFSDMLDKVAATPSSGAPLRFSVSNIQVQHGMVVLDDAVQQHQFKIENLDIGVPFISNFPKAVSSFVEPRLSARINGAPFVLKARSRPFTEQLETSLAIDLEQFDITPFLGYIPVALPLQIASTKISSKLDLSFSRKKQQPAILLSGDLQLQDVALNDLHSQPLLKMADLQAKIKQFNLLTATTELQQLSLSAPQVWVSLDPKQGLNWAHLQTPSSAPHKTAEKNPAPATALPLVLVHQLQLKQGQVHFSDAVYAHPAQKLDFTEIVLQAQNISTAKEAAPSPFKLSVNGAADEKLQFDGELQASATSLNGRLELAALSLEHYQAWLNPYLNAKLSAKLDASSQIHLNQEQWQLQDVSLRLSDFLVKGKAEDGSAGLHSLAIDKMQLDSVSRRIQLDSVALGGMALDIRRNQASVFGVQNWLRSSSSARSASVATGPAGKNNPWKINIGNAALKNSDIRFGDQSVSPAVKLNLTGIDMDVAQFSSDLSRQAQFHWQSRLNRKGRLDLKGNVFPALRQIGVTLAADNLPVATLYPYFSQFLNVEITQGVASAKGKLTINNLLDSGPQIAYDGNLNLNDFQIFENGSDDDFLEWKNIGLEGIRARLGMAPPTVSIGKLGLNHFFAKAVLSDQGKLNLQNILAIKKSDAAPTAAPVGTVTSTSAPVATPVTASVVAGVAAASATVANAGSDKPVIRIAQTVFRDGNVNFTDNFIKPNYHANLTGISGNIGMLASDDPQAATLELNGKIDDDAPVLISGSLNPLSTPVSLDIKGSANGIELTRLTPYATKYAGYPIEKGKLSMQVSYTIDHQQLKAENNIVLDQLTFGEKVDSPTATRLPVMLAVALLRDNDGKININLPISGSLSDPQFSVGGIIFKVFINLITKAITSPFALLGSLFGGGEQLAYLEFPPGIAELAPAGKEKLDTLVKALKKRDSLRLDIIGRVEQISDTEGLRRQVLENRLREAKVRDLNKKDRRAKTEGVIVTDDERAKYVQTVYDAEKFSKPRNMIGLAKTLPTKEAEALILQNIKINPEDLRLLAQKRADLVRDYLEDVGEINRERLFLIAPRMNADGIKDQGAPNRVDFSLR</sequence>
<keyword evidence="1" id="KW-0812">Transmembrane</keyword>
<dbReference type="PANTHER" id="PTHR30441:SF8">
    <property type="entry name" value="DUF748 DOMAIN-CONTAINING PROTEIN"/>
    <property type="match status" value="1"/>
</dbReference>
<keyword evidence="1" id="KW-1133">Transmembrane helix</keyword>
<dbReference type="AlphaFoldDB" id="A0A850QLZ3"/>
<feature type="transmembrane region" description="Helical" evidence="1">
    <location>
        <begin position="24"/>
        <end position="43"/>
    </location>
</feature>
<keyword evidence="1" id="KW-0472">Membrane</keyword>
<keyword evidence="3" id="KW-1185">Reference proteome</keyword>
<name>A0A850QLZ3_9BURK</name>
<dbReference type="RefSeq" id="WP_176802405.1">
    <property type="nucleotide sequence ID" value="NZ_JABXYJ010000002.1"/>
</dbReference>